<evidence type="ECO:0000313" key="3">
    <source>
        <dbReference type="EMBL" id="KAK1601391.1"/>
    </source>
</evidence>
<feature type="compositionally biased region" description="Polar residues" evidence="1">
    <location>
        <begin position="160"/>
        <end position="172"/>
    </location>
</feature>
<dbReference type="InterPro" id="IPR024752">
    <property type="entry name" value="Myb/SANT-like_dom"/>
</dbReference>
<feature type="domain" description="Myb/SANT-like" evidence="2">
    <location>
        <begin position="16"/>
        <end position="110"/>
    </location>
</feature>
<organism evidence="3 4">
    <name type="scientific">Lolium multiflorum</name>
    <name type="common">Italian ryegrass</name>
    <name type="synonym">Lolium perenne subsp. multiflorum</name>
    <dbReference type="NCBI Taxonomy" id="4521"/>
    <lineage>
        <taxon>Eukaryota</taxon>
        <taxon>Viridiplantae</taxon>
        <taxon>Streptophyta</taxon>
        <taxon>Embryophyta</taxon>
        <taxon>Tracheophyta</taxon>
        <taxon>Spermatophyta</taxon>
        <taxon>Magnoliopsida</taxon>
        <taxon>Liliopsida</taxon>
        <taxon>Poales</taxon>
        <taxon>Poaceae</taxon>
        <taxon>BOP clade</taxon>
        <taxon>Pooideae</taxon>
        <taxon>Poodae</taxon>
        <taxon>Poeae</taxon>
        <taxon>Poeae Chloroplast Group 2 (Poeae type)</taxon>
        <taxon>Loliodinae</taxon>
        <taxon>Loliinae</taxon>
        <taxon>Lolium</taxon>
    </lineage>
</organism>
<dbReference type="Proteomes" id="UP001231189">
    <property type="component" value="Unassembled WGS sequence"/>
</dbReference>
<proteinExistence type="predicted"/>
<comment type="caution">
    <text evidence="3">The sequence shown here is derived from an EMBL/GenBank/DDBJ whole genome shotgun (WGS) entry which is preliminary data.</text>
</comment>
<dbReference type="EMBL" id="JAUUTY010000450">
    <property type="protein sequence ID" value="KAK1601391.1"/>
    <property type="molecule type" value="Genomic_DNA"/>
</dbReference>
<evidence type="ECO:0000313" key="4">
    <source>
        <dbReference type="Proteomes" id="UP001231189"/>
    </source>
</evidence>
<reference evidence="3" key="1">
    <citation type="submission" date="2023-07" db="EMBL/GenBank/DDBJ databases">
        <title>A chromosome-level genome assembly of Lolium multiflorum.</title>
        <authorList>
            <person name="Chen Y."/>
            <person name="Copetti D."/>
            <person name="Kolliker R."/>
            <person name="Studer B."/>
        </authorList>
    </citation>
    <scope>NUCLEOTIDE SEQUENCE</scope>
    <source>
        <strain evidence="3">02402/16</strain>
        <tissue evidence="3">Leaf</tissue>
    </source>
</reference>
<dbReference type="Pfam" id="PF12776">
    <property type="entry name" value="Myb_DNA-bind_3"/>
    <property type="match status" value="1"/>
</dbReference>
<dbReference type="PANTHER" id="PTHR46929:SF16">
    <property type="entry name" value="MYB_SANT-LIKE DOMAIN-CONTAINING PROTEIN"/>
    <property type="match status" value="1"/>
</dbReference>
<keyword evidence="4" id="KW-1185">Reference proteome</keyword>
<gene>
    <name evidence="3" type="ORF">QYE76_017773</name>
</gene>
<sequence length="272" mass="30827">MDSSNAPTKKGRSYVKWTDAMDKAMLHVFVEYFNKGDRAQNGWKPHVYTAAVKKVMEKCPVELTKDNVIARSKTFDKHYVIVNNMLSQSGFGWDDDKNMISVEDDVWNNYAKANKDAASYRYKVIKYWDMISTLYNRDRATGEGARTANESAAEMAEEIPNTTATNKDANSSTKDDEDRPKKRYRSDDSIATMLGDKLDNFTAVFKADAPEPPPKPASPEEIWALLGGIPELEDDQLLAIYDVLVADDCKFKSLLALPERMKKKWVLKQIST</sequence>
<evidence type="ECO:0000259" key="2">
    <source>
        <dbReference type="Pfam" id="PF12776"/>
    </source>
</evidence>
<name>A0AAD8QFZ2_LOLMU</name>
<feature type="compositionally biased region" description="Basic and acidic residues" evidence="1">
    <location>
        <begin position="173"/>
        <end position="186"/>
    </location>
</feature>
<accession>A0AAD8QFZ2</accession>
<dbReference type="AlphaFoldDB" id="A0AAD8QFZ2"/>
<evidence type="ECO:0000256" key="1">
    <source>
        <dbReference type="SAM" id="MobiDB-lite"/>
    </source>
</evidence>
<protein>
    <recommendedName>
        <fullName evidence="2">Myb/SANT-like domain-containing protein</fullName>
    </recommendedName>
</protein>
<dbReference type="PANTHER" id="PTHR46929">
    <property type="entry name" value="EXPRESSED PROTEIN"/>
    <property type="match status" value="1"/>
</dbReference>
<feature type="region of interest" description="Disordered" evidence="1">
    <location>
        <begin position="141"/>
        <end position="186"/>
    </location>
</feature>